<protein>
    <recommendedName>
        <fullName evidence="2">Galactosyltransferase C-terminal domain-containing protein</fullName>
    </recommendedName>
</protein>
<evidence type="ECO:0008006" key="2">
    <source>
        <dbReference type="Google" id="ProtNLM"/>
    </source>
</evidence>
<dbReference type="Gene3D" id="3.90.550.10">
    <property type="entry name" value="Spore Coat Polysaccharide Biosynthesis Protein SpsA, Chain A"/>
    <property type="match status" value="1"/>
</dbReference>
<comment type="caution">
    <text evidence="1">The sequence shown here is derived from an EMBL/GenBank/DDBJ whole genome shotgun (WGS) entry which is preliminary data.</text>
</comment>
<evidence type="ECO:0000313" key="1">
    <source>
        <dbReference type="EMBL" id="GAI22229.1"/>
    </source>
</evidence>
<dbReference type="EMBL" id="BARV01016028">
    <property type="protein sequence ID" value="GAI22229.1"/>
    <property type="molecule type" value="Genomic_DNA"/>
</dbReference>
<proteinExistence type="predicted"/>
<dbReference type="AlphaFoldDB" id="X1NU94"/>
<accession>X1NU94</accession>
<dbReference type="InterPro" id="IPR029044">
    <property type="entry name" value="Nucleotide-diphossugar_trans"/>
</dbReference>
<gene>
    <name evidence="1" type="ORF">S06H3_27601</name>
</gene>
<sequence length="106" mass="12378">SGGFDENMIGHGGVDAEYSCTLIEMGYLAMYSEKVIGWHIWHPLNQKSREESVKKNIKYLEKKHDFDKLSLATIQEKYFAIHKDGTFLMNPVNRLFRQQIKKNGRE</sequence>
<organism evidence="1">
    <name type="scientific">marine sediment metagenome</name>
    <dbReference type="NCBI Taxonomy" id="412755"/>
    <lineage>
        <taxon>unclassified sequences</taxon>
        <taxon>metagenomes</taxon>
        <taxon>ecological metagenomes</taxon>
    </lineage>
</organism>
<name>X1NU94_9ZZZZ</name>
<reference evidence="1" key="1">
    <citation type="journal article" date="2014" name="Front. Microbiol.">
        <title>High frequency of phylogenetically diverse reductive dehalogenase-homologous genes in deep subseafloor sedimentary metagenomes.</title>
        <authorList>
            <person name="Kawai M."/>
            <person name="Futagami T."/>
            <person name="Toyoda A."/>
            <person name="Takaki Y."/>
            <person name="Nishi S."/>
            <person name="Hori S."/>
            <person name="Arai W."/>
            <person name="Tsubouchi T."/>
            <person name="Morono Y."/>
            <person name="Uchiyama I."/>
            <person name="Ito T."/>
            <person name="Fujiyama A."/>
            <person name="Inagaki F."/>
            <person name="Takami H."/>
        </authorList>
    </citation>
    <scope>NUCLEOTIDE SEQUENCE</scope>
    <source>
        <strain evidence="1">Expedition CK06-06</strain>
    </source>
</reference>
<feature type="non-terminal residue" evidence="1">
    <location>
        <position position="1"/>
    </location>
</feature>
<dbReference type="SUPFAM" id="SSF53448">
    <property type="entry name" value="Nucleotide-diphospho-sugar transferases"/>
    <property type="match status" value="1"/>
</dbReference>